<dbReference type="Gene3D" id="2.115.10.20">
    <property type="entry name" value="Glycosyl hydrolase domain, family 43"/>
    <property type="match status" value="1"/>
</dbReference>
<dbReference type="EC" id="3.2.1.26" evidence="3 8"/>
<evidence type="ECO:0000256" key="4">
    <source>
        <dbReference type="ARBA" id="ARBA00019623"/>
    </source>
</evidence>
<dbReference type="PANTHER" id="PTHR43101:SF1">
    <property type="entry name" value="BETA-FRUCTOSIDASE"/>
    <property type="match status" value="1"/>
</dbReference>
<dbReference type="GO" id="GO:0005985">
    <property type="term" value="P:sucrose metabolic process"/>
    <property type="evidence" value="ECO:0007669"/>
    <property type="project" value="UniProtKB-UniPathway"/>
</dbReference>
<comment type="catalytic activity">
    <reaction evidence="8">
        <text>Hydrolysis of terminal non-reducing beta-D-fructofuranoside residues in beta-D-fructofuranosides.</text>
        <dbReference type="EC" id="3.2.1.26"/>
    </reaction>
</comment>
<evidence type="ECO:0000256" key="7">
    <source>
        <dbReference type="ARBA" id="ARBA00033367"/>
    </source>
</evidence>
<comment type="function">
    <text evidence="9">Enables the bacterium to metabolize sucrose as a sole carbon source.</text>
</comment>
<dbReference type="STRING" id="119641.SAMN05421842_11140"/>
<name>A0A1I1MW39_9CLOT</name>
<evidence type="ECO:0000256" key="6">
    <source>
        <dbReference type="ARBA" id="ARBA00023295"/>
    </source>
</evidence>
<dbReference type="Pfam" id="PF00251">
    <property type="entry name" value="Glyco_hydro_32N"/>
    <property type="match status" value="1"/>
</dbReference>
<dbReference type="GO" id="GO:0004564">
    <property type="term" value="F:beta-fructofuranosidase activity"/>
    <property type="evidence" value="ECO:0007669"/>
    <property type="project" value="UniProtKB-EC"/>
</dbReference>
<evidence type="ECO:0000256" key="9">
    <source>
        <dbReference type="RuleBase" id="RU365015"/>
    </source>
</evidence>
<dbReference type="RefSeq" id="WP_090091018.1">
    <property type="nucleotide sequence ID" value="NZ_FOMG01000011.1"/>
</dbReference>
<feature type="domain" description="Glycosyl hydrolase family 32 C-terminal" evidence="11">
    <location>
        <begin position="346"/>
        <end position="478"/>
    </location>
</feature>
<keyword evidence="9" id="KW-0963">Cytoplasm</keyword>
<comment type="subcellular location">
    <subcellularLocation>
        <location evidence="9">Cytoplasm</location>
    </subcellularLocation>
</comment>
<dbReference type="AlphaFoldDB" id="A0A1I1MW39"/>
<evidence type="ECO:0000259" key="11">
    <source>
        <dbReference type="Pfam" id="PF08244"/>
    </source>
</evidence>
<evidence type="ECO:0000256" key="8">
    <source>
        <dbReference type="RuleBase" id="RU362110"/>
    </source>
</evidence>
<comment type="pathway">
    <text evidence="1 9">Glycan biosynthesis; sucrose metabolism.</text>
</comment>
<evidence type="ECO:0000313" key="13">
    <source>
        <dbReference type="Proteomes" id="UP000199263"/>
    </source>
</evidence>
<dbReference type="PANTHER" id="PTHR43101">
    <property type="entry name" value="BETA-FRUCTOSIDASE"/>
    <property type="match status" value="1"/>
</dbReference>
<reference evidence="12 13" key="1">
    <citation type="submission" date="2016-10" db="EMBL/GenBank/DDBJ databases">
        <authorList>
            <person name="de Groot N.N."/>
        </authorList>
    </citation>
    <scope>NUCLEOTIDE SEQUENCE [LARGE SCALE GENOMIC DNA]</scope>
    <source>
        <strain evidence="12 13">DSM 12992</strain>
    </source>
</reference>
<evidence type="ECO:0000256" key="1">
    <source>
        <dbReference type="ARBA" id="ARBA00004914"/>
    </source>
</evidence>
<dbReference type="EMBL" id="FOMG01000011">
    <property type="protein sequence ID" value="SFC85770.1"/>
    <property type="molecule type" value="Genomic_DNA"/>
</dbReference>
<dbReference type="InterPro" id="IPR001362">
    <property type="entry name" value="Glyco_hydro_32"/>
</dbReference>
<keyword evidence="5 8" id="KW-0378">Hydrolase</keyword>
<keyword evidence="9" id="KW-0119">Carbohydrate metabolism</keyword>
<evidence type="ECO:0000256" key="2">
    <source>
        <dbReference type="ARBA" id="ARBA00009902"/>
    </source>
</evidence>
<dbReference type="GO" id="GO:0005737">
    <property type="term" value="C:cytoplasm"/>
    <property type="evidence" value="ECO:0007669"/>
    <property type="project" value="UniProtKB-SubCell"/>
</dbReference>
<dbReference type="InterPro" id="IPR023296">
    <property type="entry name" value="Glyco_hydro_beta-prop_sf"/>
</dbReference>
<dbReference type="InterPro" id="IPR051214">
    <property type="entry name" value="GH32_Enzymes"/>
</dbReference>
<gene>
    <name evidence="12" type="ORF">SAMN05421842_11140</name>
</gene>
<dbReference type="SUPFAM" id="SSF75005">
    <property type="entry name" value="Arabinanase/levansucrase/invertase"/>
    <property type="match status" value="1"/>
</dbReference>
<dbReference type="InterPro" id="IPR013189">
    <property type="entry name" value="Glyco_hydro_32_C"/>
</dbReference>
<dbReference type="InterPro" id="IPR013148">
    <property type="entry name" value="Glyco_hydro_32_N"/>
</dbReference>
<dbReference type="OrthoDB" id="9759709at2"/>
<organism evidence="12 13">
    <name type="scientific">Clostridium uliginosum</name>
    <dbReference type="NCBI Taxonomy" id="119641"/>
    <lineage>
        <taxon>Bacteria</taxon>
        <taxon>Bacillati</taxon>
        <taxon>Bacillota</taxon>
        <taxon>Clostridia</taxon>
        <taxon>Eubacteriales</taxon>
        <taxon>Clostridiaceae</taxon>
        <taxon>Clostridium</taxon>
    </lineage>
</organism>
<dbReference type="InterPro" id="IPR013320">
    <property type="entry name" value="ConA-like_dom_sf"/>
</dbReference>
<evidence type="ECO:0000256" key="3">
    <source>
        <dbReference type="ARBA" id="ARBA00012758"/>
    </source>
</evidence>
<sequence>MSGKDIYSRIQQDLNNYYSNKDNNIWRNNFHIEMPFGLVNDPNGLSYYNDKFHIFYQWNPFGCEHKNKHWASVKTTDFVNFTKPEIILKPEDWFDKDGCYSGGAYVKDDTLKLFYTGNVKDENNNRESYQCIVDYHKDGTFEKRGPVILKQPEGYTAHFRDPMIFDHHGIYYMVLGIQTEDLKGRALIYKSEDIEKWKFAGELKTNMNDFGYMWECPNMISISDNKYAFLFSPQGLEAEEFKYQNIYQSGYVIGDLDLHKVALNHHSEFKELDMGFDFYAPQVFNHYGQNIMLGWVGMPEEDAEYPSATNGGWMFPLTLPRVLEYKDNVLYQKPFKLVENLRESQALSVKDVICDDYKLKLDSRNVEINLDLDLKESNYVDLKFKFNDEYISLIYDKKLEVCIIDRNNMKLGGKGIRKFKLKVEDSLKLHILIDNSVIEIYYQEGLETTTFMYFPKEDKLEVEIKNDDKLKINQLCVWNLRGVKYE</sequence>
<dbReference type="SMART" id="SM00640">
    <property type="entry name" value="Glyco_32"/>
    <property type="match status" value="1"/>
</dbReference>
<dbReference type="SUPFAM" id="SSF49899">
    <property type="entry name" value="Concanavalin A-like lectins/glucanases"/>
    <property type="match status" value="1"/>
</dbReference>
<dbReference type="UniPathway" id="UPA00238"/>
<dbReference type="Pfam" id="PF08244">
    <property type="entry name" value="Glyco_hydro_32C"/>
    <property type="match status" value="1"/>
</dbReference>
<evidence type="ECO:0000313" key="12">
    <source>
        <dbReference type="EMBL" id="SFC85770.1"/>
    </source>
</evidence>
<protein>
    <recommendedName>
        <fullName evidence="4 8">Sucrose-6-phosphate hydrolase</fullName>
        <ecNumber evidence="3 8">3.2.1.26</ecNumber>
    </recommendedName>
    <alternativeName>
        <fullName evidence="7 9">Invertase</fullName>
    </alternativeName>
</protein>
<accession>A0A1I1MW39</accession>
<dbReference type="NCBIfam" id="TIGR01322">
    <property type="entry name" value="scrB_fam"/>
    <property type="match status" value="1"/>
</dbReference>
<keyword evidence="6 8" id="KW-0326">Glycosidase</keyword>
<dbReference type="Gene3D" id="2.60.120.560">
    <property type="entry name" value="Exo-inulinase, domain 1"/>
    <property type="match status" value="1"/>
</dbReference>
<evidence type="ECO:0000259" key="10">
    <source>
        <dbReference type="Pfam" id="PF00251"/>
    </source>
</evidence>
<feature type="domain" description="Glycosyl hydrolase family 32 N-terminal" evidence="10">
    <location>
        <begin position="31"/>
        <end position="334"/>
    </location>
</feature>
<proteinExistence type="inferred from homology"/>
<keyword evidence="13" id="KW-1185">Reference proteome</keyword>
<evidence type="ECO:0000256" key="5">
    <source>
        <dbReference type="ARBA" id="ARBA00022801"/>
    </source>
</evidence>
<dbReference type="CDD" id="cd18623">
    <property type="entry name" value="GH32_ScrB-like"/>
    <property type="match status" value="1"/>
</dbReference>
<comment type="similarity">
    <text evidence="2 8">Belongs to the glycosyl hydrolase 32 family.</text>
</comment>
<dbReference type="InterPro" id="IPR006232">
    <property type="entry name" value="Suc6P_hydrolase"/>
</dbReference>
<dbReference type="Proteomes" id="UP000199263">
    <property type="component" value="Unassembled WGS sequence"/>
</dbReference>